<dbReference type="InterPro" id="IPR029069">
    <property type="entry name" value="HotDog_dom_sf"/>
</dbReference>
<dbReference type="Pfam" id="PF03061">
    <property type="entry name" value="4HBT"/>
    <property type="match status" value="1"/>
</dbReference>
<dbReference type="OrthoDB" id="5741080at2"/>
<dbReference type="InterPro" id="IPR006683">
    <property type="entry name" value="Thioestr_dom"/>
</dbReference>
<reference evidence="2 3" key="1">
    <citation type="submission" date="2018-04" db="EMBL/GenBank/DDBJ databases">
        <title>Genomic Encyclopedia of Type Strains, Phase IV (KMG-IV): sequencing the most valuable type-strain genomes for metagenomic binning, comparative biology and taxonomic classification.</title>
        <authorList>
            <person name="Goeker M."/>
        </authorList>
    </citation>
    <scope>NUCLEOTIDE SEQUENCE [LARGE SCALE GENOMIC DNA]</scope>
    <source>
        <strain evidence="2 3">DSM 104150</strain>
    </source>
</reference>
<proteinExistence type="predicted"/>
<protein>
    <submittedName>
        <fullName evidence="2">Thioesterase superfamily protein</fullName>
    </submittedName>
</protein>
<comment type="caution">
    <text evidence="2">The sequence shown here is derived from an EMBL/GenBank/DDBJ whole genome shotgun (WGS) entry which is preliminary data.</text>
</comment>
<dbReference type="RefSeq" id="WP_110263465.1">
    <property type="nucleotide sequence ID" value="NZ_CAKZQT010000007.1"/>
</dbReference>
<dbReference type="GO" id="GO:0016790">
    <property type="term" value="F:thiolester hydrolase activity"/>
    <property type="evidence" value="ECO:0007669"/>
    <property type="project" value="UniProtKB-ARBA"/>
</dbReference>
<organism evidence="2 3">
    <name type="scientific">Sinimarinibacterium flocculans</name>
    <dbReference type="NCBI Taxonomy" id="985250"/>
    <lineage>
        <taxon>Bacteria</taxon>
        <taxon>Pseudomonadati</taxon>
        <taxon>Pseudomonadota</taxon>
        <taxon>Gammaproteobacteria</taxon>
        <taxon>Nevskiales</taxon>
        <taxon>Nevskiaceae</taxon>
        <taxon>Sinimarinibacterium</taxon>
    </lineage>
</organism>
<dbReference type="Proteomes" id="UP000248330">
    <property type="component" value="Unassembled WGS sequence"/>
</dbReference>
<evidence type="ECO:0000313" key="3">
    <source>
        <dbReference type="Proteomes" id="UP000248330"/>
    </source>
</evidence>
<feature type="domain" description="Thioesterase" evidence="1">
    <location>
        <begin position="51"/>
        <end position="125"/>
    </location>
</feature>
<gene>
    <name evidence="2" type="ORF">C8D93_101388</name>
</gene>
<dbReference type="CDD" id="cd03443">
    <property type="entry name" value="PaaI_thioesterase"/>
    <property type="match status" value="1"/>
</dbReference>
<name>A0A318EEV4_9GAMM</name>
<sequence length="141" mass="14687">MDAQSLVAAGWTSLTGEGFTGHLGPIWLRGAANARTIGFLGGSQQGNNRPGAIHGGALMTFADIALGFGAADALGGKHLVTAQLQLHFVAGGRTGEFITCTPELVRRSRQLIFMRGLLCAGERTLASADGIWKVLDLPEAD</sequence>
<accession>A0A318EEV4</accession>
<dbReference type="AlphaFoldDB" id="A0A318EEV4"/>
<dbReference type="SUPFAM" id="SSF54637">
    <property type="entry name" value="Thioesterase/thiol ester dehydrase-isomerase"/>
    <property type="match status" value="1"/>
</dbReference>
<dbReference type="EMBL" id="QICN01000001">
    <property type="protein sequence ID" value="PXV71343.1"/>
    <property type="molecule type" value="Genomic_DNA"/>
</dbReference>
<evidence type="ECO:0000313" key="2">
    <source>
        <dbReference type="EMBL" id="PXV71343.1"/>
    </source>
</evidence>
<dbReference type="Gene3D" id="3.10.129.10">
    <property type="entry name" value="Hotdog Thioesterase"/>
    <property type="match status" value="1"/>
</dbReference>
<evidence type="ECO:0000259" key="1">
    <source>
        <dbReference type="Pfam" id="PF03061"/>
    </source>
</evidence>
<keyword evidence="3" id="KW-1185">Reference proteome</keyword>